<gene>
    <name evidence="2" type="ORF">KL86DYS2_13179</name>
</gene>
<dbReference type="AlphaFoldDB" id="A0A212K7A0"/>
<keyword evidence="1" id="KW-0812">Transmembrane</keyword>
<sequence>MDLDSIKKTWQEADIKPTIDESKIQKMLDNKGKSAYANLLKYDKCFLWLLIPCVFAGVLFYCMHPLPGILYFALLIPAFFWQLYKISYLKKADVSKMGILEISKGVTRYKKFLVYEIIIGAVWIVAFSVSYIYYGLPSMFPKLMGRYSSDGESSFMLLLLIFMIASTMVFSFLIYKYLYLNNIKKIQDSIREIEDFEKDNVD</sequence>
<feature type="transmembrane region" description="Helical" evidence="1">
    <location>
        <begin position="45"/>
        <end position="63"/>
    </location>
</feature>
<feature type="transmembrane region" description="Helical" evidence="1">
    <location>
        <begin position="69"/>
        <end position="87"/>
    </location>
</feature>
<feature type="transmembrane region" description="Helical" evidence="1">
    <location>
        <begin position="154"/>
        <end position="175"/>
    </location>
</feature>
<dbReference type="EMBL" id="FLUL01000001">
    <property type="protein sequence ID" value="SBW07522.1"/>
    <property type="molecule type" value="Genomic_DNA"/>
</dbReference>
<dbReference type="RefSeq" id="WP_291029151.1">
    <property type="nucleotide sequence ID" value="NZ_CABTJG010000009.1"/>
</dbReference>
<protein>
    <submittedName>
        <fullName evidence="2">Uncharacterized protein</fullName>
    </submittedName>
</protein>
<name>A0A212K7A0_9BACT</name>
<proteinExistence type="predicted"/>
<keyword evidence="1" id="KW-0472">Membrane</keyword>
<reference evidence="2" key="1">
    <citation type="submission" date="2016-04" db="EMBL/GenBank/DDBJ databases">
        <authorList>
            <person name="Evans L.H."/>
            <person name="Alamgir A."/>
            <person name="Owens N."/>
            <person name="Weber N.D."/>
            <person name="Virtaneva K."/>
            <person name="Barbian K."/>
            <person name="Babar A."/>
            <person name="Rosenke K."/>
        </authorList>
    </citation>
    <scope>NUCLEOTIDE SEQUENCE</scope>
    <source>
        <strain evidence="2">86-2</strain>
    </source>
</reference>
<organism evidence="2">
    <name type="scientific">uncultured Dysgonomonas sp</name>
    <dbReference type="NCBI Taxonomy" id="206096"/>
    <lineage>
        <taxon>Bacteria</taxon>
        <taxon>Pseudomonadati</taxon>
        <taxon>Bacteroidota</taxon>
        <taxon>Bacteroidia</taxon>
        <taxon>Bacteroidales</taxon>
        <taxon>Dysgonomonadaceae</taxon>
        <taxon>Dysgonomonas</taxon>
        <taxon>environmental samples</taxon>
    </lineage>
</organism>
<keyword evidence="1" id="KW-1133">Transmembrane helix</keyword>
<evidence type="ECO:0000256" key="1">
    <source>
        <dbReference type="SAM" id="Phobius"/>
    </source>
</evidence>
<accession>A0A212K7A0</accession>
<feature type="transmembrane region" description="Helical" evidence="1">
    <location>
        <begin position="112"/>
        <end position="134"/>
    </location>
</feature>
<evidence type="ECO:0000313" key="2">
    <source>
        <dbReference type="EMBL" id="SBW07522.1"/>
    </source>
</evidence>